<evidence type="ECO:0000313" key="2">
    <source>
        <dbReference type="Proteomes" id="UP000886998"/>
    </source>
</evidence>
<proteinExistence type="predicted"/>
<sequence length="138" mass="15894">MLLEAILNNLSLADSDIIVLDYSSSTGEERIYRWDTEDKETELSTTEIPPKKMERTILNWRQDEQHSPKSGRPDFHQFPGTLRTLYSSLPPLTAKLMFFSPHQKLIPCGEEKEYNVWGKIKDPRSLVVSLLLSSKSIE</sequence>
<name>A0A8X7CRJ1_9ARAC</name>
<organism evidence="1 2">
    <name type="scientific">Trichonephila inaurata madagascariensis</name>
    <dbReference type="NCBI Taxonomy" id="2747483"/>
    <lineage>
        <taxon>Eukaryota</taxon>
        <taxon>Metazoa</taxon>
        <taxon>Ecdysozoa</taxon>
        <taxon>Arthropoda</taxon>
        <taxon>Chelicerata</taxon>
        <taxon>Arachnida</taxon>
        <taxon>Araneae</taxon>
        <taxon>Araneomorphae</taxon>
        <taxon>Entelegynae</taxon>
        <taxon>Araneoidea</taxon>
        <taxon>Nephilidae</taxon>
        <taxon>Trichonephila</taxon>
        <taxon>Trichonephila inaurata</taxon>
    </lineage>
</organism>
<gene>
    <name evidence="1" type="ORF">TNIN_41821</name>
</gene>
<dbReference type="OrthoDB" id="10528246at2759"/>
<dbReference type="AlphaFoldDB" id="A0A8X7CRJ1"/>
<protein>
    <submittedName>
        <fullName evidence="1">Uncharacterized protein</fullName>
    </submittedName>
</protein>
<comment type="caution">
    <text evidence="1">The sequence shown here is derived from an EMBL/GenBank/DDBJ whole genome shotgun (WGS) entry which is preliminary data.</text>
</comment>
<evidence type="ECO:0000313" key="1">
    <source>
        <dbReference type="EMBL" id="GFY73867.1"/>
    </source>
</evidence>
<reference evidence="1" key="1">
    <citation type="submission" date="2020-08" db="EMBL/GenBank/DDBJ databases">
        <title>Multicomponent nature underlies the extraordinary mechanical properties of spider dragline silk.</title>
        <authorList>
            <person name="Kono N."/>
            <person name="Nakamura H."/>
            <person name="Mori M."/>
            <person name="Yoshida Y."/>
            <person name="Ohtoshi R."/>
            <person name="Malay A.D."/>
            <person name="Moran D.A.P."/>
            <person name="Tomita M."/>
            <person name="Numata K."/>
            <person name="Arakawa K."/>
        </authorList>
    </citation>
    <scope>NUCLEOTIDE SEQUENCE</scope>
</reference>
<dbReference type="Proteomes" id="UP000886998">
    <property type="component" value="Unassembled WGS sequence"/>
</dbReference>
<dbReference type="EMBL" id="BMAV01020425">
    <property type="protein sequence ID" value="GFY73867.1"/>
    <property type="molecule type" value="Genomic_DNA"/>
</dbReference>
<keyword evidence="2" id="KW-1185">Reference proteome</keyword>
<accession>A0A8X7CRJ1</accession>